<proteinExistence type="inferred from homology"/>
<dbReference type="Proteomes" id="UP001198163">
    <property type="component" value="Unassembled WGS sequence"/>
</dbReference>
<organism evidence="6 7">
    <name type="scientific">Teretinema zuelzerae</name>
    <dbReference type="NCBI Taxonomy" id="156"/>
    <lineage>
        <taxon>Bacteria</taxon>
        <taxon>Pseudomonadati</taxon>
        <taxon>Spirochaetota</taxon>
        <taxon>Spirochaetia</taxon>
        <taxon>Spirochaetales</taxon>
        <taxon>Treponemataceae</taxon>
        <taxon>Teretinema</taxon>
    </lineage>
</organism>
<dbReference type="Gene3D" id="3.40.50.1980">
    <property type="entry name" value="Nitrogenase molybdenum iron protein domain"/>
    <property type="match status" value="2"/>
</dbReference>
<dbReference type="SUPFAM" id="SSF53807">
    <property type="entry name" value="Helical backbone' metal receptor"/>
    <property type="match status" value="1"/>
</dbReference>
<dbReference type="InterPro" id="IPR006127">
    <property type="entry name" value="ZnuA-like"/>
</dbReference>
<keyword evidence="7" id="KW-1185">Reference proteome</keyword>
<feature type="signal peptide" evidence="5">
    <location>
        <begin position="1"/>
        <end position="21"/>
    </location>
</feature>
<dbReference type="PANTHER" id="PTHR42953">
    <property type="entry name" value="HIGH-AFFINITY ZINC UPTAKE SYSTEM PROTEIN ZNUA-RELATED"/>
    <property type="match status" value="1"/>
</dbReference>
<protein>
    <submittedName>
        <fullName evidence="6">Zinc ABC transporter substrate-binding protein</fullName>
    </submittedName>
</protein>
<keyword evidence="3 5" id="KW-0732">Signal</keyword>
<evidence type="ECO:0000256" key="1">
    <source>
        <dbReference type="ARBA" id="ARBA00011028"/>
    </source>
</evidence>
<dbReference type="EMBL" id="JAINWA010000003">
    <property type="protein sequence ID" value="MCD1655130.1"/>
    <property type="molecule type" value="Genomic_DNA"/>
</dbReference>
<dbReference type="InterPro" id="IPR050492">
    <property type="entry name" value="Bact_metal-bind_prot9"/>
</dbReference>
<feature type="chain" id="PRO_5042086011" evidence="5">
    <location>
        <begin position="22"/>
        <end position="313"/>
    </location>
</feature>
<evidence type="ECO:0000313" key="7">
    <source>
        <dbReference type="Proteomes" id="UP001198163"/>
    </source>
</evidence>
<accession>A0AAE3EHK3</accession>
<evidence type="ECO:0000313" key="6">
    <source>
        <dbReference type="EMBL" id="MCD1655130.1"/>
    </source>
</evidence>
<evidence type="ECO:0000256" key="3">
    <source>
        <dbReference type="ARBA" id="ARBA00022729"/>
    </source>
</evidence>
<name>A0AAE3EHK3_9SPIR</name>
<dbReference type="AlphaFoldDB" id="A0AAE3EHK3"/>
<comment type="caution">
    <text evidence="6">The sequence shown here is derived from an EMBL/GenBank/DDBJ whole genome shotgun (WGS) entry which is preliminary data.</text>
</comment>
<dbReference type="RefSeq" id="WP_230755953.1">
    <property type="nucleotide sequence ID" value="NZ_JAINWA010000003.1"/>
</dbReference>
<keyword evidence="2" id="KW-0813">Transport</keyword>
<reference evidence="6" key="1">
    <citation type="submission" date="2021-08" db="EMBL/GenBank/DDBJ databases">
        <title>Comparative analyses of Brucepasteria parasyntrophica and Teretinema zuelzerae.</title>
        <authorList>
            <person name="Song Y."/>
            <person name="Brune A."/>
        </authorList>
    </citation>
    <scope>NUCLEOTIDE SEQUENCE</scope>
    <source>
        <strain evidence="6">DSM 1903</strain>
    </source>
</reference>
<evidence type="ECO:0000256" key="4">
    <source>
        <dbReference type="SAM" id="MobiDB-lite"/>
    </source>
</evidence>
<dbReference type="GO" id="GO:0046872">
    <property type="term" value="F:metal ion binding"/>
    <property type="evidence" value="ECO:0007669"/>
    <property type="project" value="InterPro"/>
</dbReference>
<dbReference type="Pfam" id="PF01297">
    <property type="entry name" value="ZnuA"/>
    <property type="match status" value="1"/>
</dbReference>
<evidence type="ECO:0000256" key="2">
    <source>
        <dbReference type="ARBA" id="ARBA00022448"/>
    </source>
</evidence>
<dbReference type="PANTHER" id="PTHR42953:SF3">
    <property type="entry name" value="HIGH-AFFINITY ZINC UPTAKE SYSTEM PROTEIN ZNUA"/>
    <property type="match status" value="1"/>
</dbReference>
<feature type="compositionally biased region" description="Basic and acidic residues" evidence="4">
    <location>
        <begin position="122"/>
        <end position="156"/>
    </location>
</feature>
<feature type="region of interest" description="Disordered" evidence="4">
    <location>
        <begin position="120"/>
        <end position="156"/>
    </location>
</feature>
<sequence>MKNYRLLIAVLLFIAATGAYAAGNADSQPAASKPLVAVSILPQQYFVERIAGDRFDVLVLVGQGQSPHSYDPTPRQMADLARASLWILSGTDFEEGLQPKIAKQFPSLVQVDGTRGVTFRSMEGHDHHDEEGEDHDDGHSNEDASADHDQPGSIDRHTWLGREPALILAAHVRVALTKIDPAGAAQYAANYDSLTAEINAVFAKLSKDLAPLAGSEVLVFHPSFGYFLDEFDIGQESVETGGKEPTPRVLTELIARAREENTRAIFVQKQFPVSAAERIAREVGARVVYLDPLSPDWLSNIELMGNELSKALQ</sequence>
<comment type="similarity">
    <text evidence="1">Belongs to the bacterial solute-binding protein 9 family.</text>
</comment>
<gene>
    <name evidence="6" type="ORF">K7J14_10510</name>
</gene>
<evidence type="ECO:0000256" key="5">
    <source>
        <dbReference type="SAM" id="SignalP"/>
    </source>
</evidence>
<dbReference type="GO" id="GO:0030001">
    <property type="term" value="P:metal ion transport"/>
    <property type="evidence" value="ECO:0007669"/>
    <property type="project" value="InterPro"/>
</dbReference>